<dbReference type="CDD" id="cd09071">
    <property type="entry name" value="FAR_C"/>
    <property type="match status" value="1"/>
</dbReference>
<keyword evidence="4" id="KW-0560">Oxidoreductase</keyword>
<dbReference type="Proteomes" id="UP000595140">
    <property type="component" value="Unassembled WGS sequence"/>
</dbReference>
<keyword evidence="10" id="KW-1185">Reference proteome</keyword>
<evidence type="ECO:0000256" key="4">
    <source>
        <dbReference type="RuleBase" id="RU363097"/>
    </source>
</evidence>
<evidence type="ECO:0000256" key="2">
    <source>
        <dbReference type="ARBA" id="ARBA00022516"/>
    </source>
</evidence>
<comment type="function">
    <text evidence="4">Catalyzes the reduction of fatty acyl-CoA to fatty alcohols.</text>
</comment>
<feature type="signal peptide" evidence="6">
    <location>
        <begin position="1"/>
        <end position="25"/>
    </location>
</feature>
<evidence type="ECO:0000256" key="6">
    <source>
        <dbReference type="SAM" id="SignalP"/>
    </source>
</evidence>
<organism evidence="9 10">
    <name type="scientific">Cuscuta campestris</name>
    <dbReference type="NCBI Taxonomy" id="132261"/>
    <lineage>
        <taxon>Eukaryota</taxon>
        <taxon>Viridiplantae</taxon>
        <taxon>Streptophyta</taxon>
        <taxon>Embryophyta</taxon>
        <taxon>Tracheophyta</taxon>
        <taxon>Spermatophyta</taxon>
        <taxon>Magnoliopsida</taxon>
        <taxon>eudicotyledons</taxon>
        <taxon>Gunneridae</taxon>
        <taxon>Pentapetalae</taxon>
        <taxon>asterids</taxon>
        <taxon>lamiids</taxon>
        <taxon>Solanales</taxon>
        <taxon>Convolvulaceae</taxon>
        <taxon>Cuscuteae</taxon>
        <taxon>Cuscuta</taxon>
        <taxon>Cuscuta subgen. Grammica</taxon>
        <taxon>Cuscuta sect. Cleistogrammica</taxon>
    </lineage>
</organism>
<evidence type="ECO:0000259" key="8">
    <source>
        <dbReference type="Pfam" id="PF07993"/>
    </source>
</evidence>
<dbReference type="OrthoDB" id="429813at2759"/>
<evidence type="ECO:0000256" key="1">
    <source>
        <dbReference type="ARBA" id="ARBA00005928"/>
    </source>
</evidence>
<feature type="transmembrane region" description="Helical" evidence="4">
    <location>
        <begin position="107"/>
        <end position="132"/>
    </location>
</feature>
<keyword evidence="2 4" id="KW-0444">Lipid biosynthesis</keyword>
<proteinExistence type="inferred from homology"/>
<dbReference type="GO" id="GO:0035336">
    <property type="term" value="P:long-chain fatty-acyl-CoA metabolic process"/>
    <property type="evidence" value="ECO:0007669"/>
    <property type="project" value="TreeGrafter"/>
</dbReference>
<evidence type="ECO:0000256" key="5">
    <source>
        <dbReference type="SAM" id="MobiDB-lite"/>
    </source>
</evidence>
<dbReference type="Pfam" id="PF03015">
    <property type="entry name" value="Sterile"/>
    <property type="match status" value="1"/>
</dbReference>
<accession>A0A484L9I6</accession>
<feature type="domain" description="Thioester reductase (TE)" evidence="8">
    <location>
        <begin position="189"/>
        <end position="488"/>
    </location>
</feature>
<dbReference type="PANTHER" id="PTHR11011">
    <property type="entry name" value="MALE STERILITY PROTEIN 2-RELATED"/>
    <property type="match status" value="1"/>
</dbReference>
<dbReference type="InterPro" id="IPR036291">
    <property type="entry name" value="NAD(P)-bd_dom_sf"/>
</dbReference>
<dbReference type="InterPro" id="IPR026055">
    <property type="entry name" value="FAR"/>
</dbReference>
<dbReference type="GO" id="GO:0102965">
    <property type="term" value="F:alcohol-forming long-chain fatty acyl-CoA reductase activity"/>
    <property type="evidence" value="ECO:0007669"/>
    <property type="project" value="UniProtKB-EC"/>
</dbReference>
<feature type="domain" description="Fatty acyl-CoA reductase C-terminal" evidence="7">
    <location>
        <begin position="595"/>
        <end position="667"/>
    </location>
</feature>
<dbReference type="EMBL" id="OOIL02001116">
    <property type="protein sequence ID" value="VFQ72891.1"/>
    <property type="molecule type" value="Genomic_DNA"/>
</dbReference>
<keyword evidence="3 4" id="KW-0443">Lipid metabolism</keyword>
<keyword evidence="4" id="KW-0521">NADP</keyword>
<feature type="region of interest" description="Disordered" evidence="5">
    <location>
        <begin position="29"/>
        <end position="54"/>
    </location>
</feature>
<dbReference type="PANTHER" id="PTHR11011:SF105">
    <property type="entry name" value="FATTY ACYL-COA REDUCTASE"/>
    <property type="match status" value="1"/>
</dbReference>
<dbReference type="Gene3D" id="3.40.50.720">
    <property type="entry name" value="NAD(P)-binding Rossmann-like Domain"/>
    <property type="match status" value="1"/>
</dbReference>
<name>A0A484L9I6_9ASTE</name>
<keyword evidence="4" id="KW-0812">Transmembrane</keyword>
<comment type="similarity">
    <text evidence="1 4">Belongs to the fatty acyl-CoA reductase family.</text>
</comment>
<dbReference type="Pfam" id="PF07993">
    <property type="entry name" value="NAD_binding_4"/>
    <property type="match status" value="1"/>
</dbReference>
<dbReference type="GO" id="GO:0010345">
    <property type="term" value="P:suberin biosynthetic process"/>
    <property type="evidence" value="ECO:0007669"/>
    <property type="project" value="TreeGrafter"/>
</dbReference>
<dbReference type="GO" id="GO:0080019">
    <property type="term" value="F:alcohol-forming very long-chain fatty acyl-CoA reductase activity"/>
    <property type="evidence" value="ECO:0007669"/>
    <property type="project" value="InterPro"/>
</dbReference>
<reference evidence="9 10" key="1">
    <citation type="submission" date="2018-04" db="EMBL/GenBank/DDBJ databases">
        <authorList>
            <person name="Vogel A."/>
        </authorList>
    </citation>
    <scope>NUCLEOTIDE SEQUENCE [LARGE SCALE GENOMIC DNA]</scope>
</reference>
<evidence type="ECO:0000259" key="7">
    <source>
        <dbReference type="Pfam" id="PF03015"/>
    </source>
</evidence>
<gene>
    <name evidence="9" type="ORF">CCAM_LOCUS14667</name>
</gene>
<dbReference type="InterPro" id="IPR013120">
    <property type="entry name" value="FAR_NAD-bd"/>
</dbReference>
<feature type="chain" id="PRO_5019832781" description="Fatty acyl-CoA reductase" evidence="6">
    <location>
        <begin position="26"/>
        <end position="668"/>
    </location>
</feature>
<dbReference type="AlphaFoldDB" id="A0A484L9I6"/>
<feature type="compositionally biased region" description="Basic and acidic residues" evidence="5">
    <location>
        <begin position="29"/>
        <end position="41"/>
    </location>
</feature>
<dbReference type="InterPro" id="IPR033640">
    <property type="entry name" value="FAR_C"/>
</dbReference>
<protein>
    <recommendedName>
        <fullName evidence="4">Fatty acyl-CoA reductase</fullName>
        <ecNumber evidence="4">1.2.1.84</ecNumber>
    </recommendedName>
</protein>
<evidence type="ECO:0000313" key="9">
    <source>
        <dbReference type="EMBL" id="VFQ72891.1"/>
    </source>
</evidence>
<comment type="catalytic activity">
    <reaction evidence="4">
        <text>a long-chain fatty acyl-CoA + 2 NADPH + 2 H(+) = a long-chain primary fatty alcohol + 2 NADP(+) + CoA</text>
        <dbReference type="Rhea" id="RHEA:52716"/>
        <dbReference type="ChEBI" id="CHEBI:15378"/>
        <dbReference type="ChEBI" id="CHEBI:57287"/>
        <dbReference type="ChEBI" id="CHEBI:57783"/>
        <dbReference type="ChEBI" id="CHEBI:58349"/>
        <dbReference type="ChEBI" id="CHEBI:77396"/>
        <dbReference type="ChEBI" id="CHEBI:83139"/>
        <dbReference type="EC" id="1.2.1.84"/>
    </reaction>
</comment>
<dbReference type="EC" id="1.2.1.84" evidence="4"/>
<evidence type="ECO:0000256" key="3">
    <source>
        <dbReference type="ARBA" id="ARBA00023098"/>
    </source>
</evidence>
<keyword evidence="4" id="KW-0472">Membrane</keyword>
<dbReference type="CDD" id="cd05236">
    <property type="entry name" value="FAR-N_SDR_e"/>
    <property type="match status" value="1"/>
</dbReference>
<keyword evidence="4" id="KW-1133">Transmembrane helix</keyword>
<sequence>MENHFSKHSVAVLFLLLQISQNILNQTADGRDLRPSEHGLADQESAPMSPGAGNSSSSGMLAFFGASPASAELPAGRNLTASWMSAGASGRSITRDGKTEDPIREGLFVGSLVCGLAGVVLVAVSAALLLIVRFRKQRDETTSSSEACVANKQKEIFHLLGETNSNIHIYFQLNNINTMEFLAGKSILITGATGFLAKVLVEKILRTQPDIKKLFLLIRASDSESARKRFHTEVLDCELFRVLRDKYGGKFNALAEEKVFPVAGDISSKDLGIENSDQILEEVDFIINSAATTVFDERYDVAMSINTLGAINVLNFAKKCLKLNMIVHVSTAYVCGDRSGSVPESPFRLGDTVNNGDTCLDIDEEKRVIEEKLMELKSQEATDKQVRVAMKILGIERAKVHGWPNTYSFTKAMGEMLLLKYKENLCVVTLRPTIITSTYKEPFPGWIEGARTMDIFVLLYGKGKANFMMGDPDSILDAIPGDMVVNSILAAVAHHGSGGDHHQRPKYSDKEMIYHVGSSSTNPLKILDLRNYLSSYFTHNPWTTKTGEVVKVAKPVLLTSLKDLRRYISIRYLPIITVLKLLNVVLFHYFEEKCVTVEKKINLVMRIAELYKPYLFFYGSFDDTNTRRLRKAIAETSVAETLFFDPQGIVWEDYFNNTHIPGVVKYAF</sequence>
<dbReference type="SUPFAM" id="SSF51735">
    <property type="entry name" value="NAD(P)-binding Rossmann-fold domains"/>
    <property type="match status" value="1"/>
</dbReference>
<evidence type="ECO:0000313" key="10">
    <source>
        <dbReference type="Proteomes" id="UP000595140"/>
    </source>
</evidence>
<keyword evidence="6" id="KW-0732">Signal</keyword>